<organism evidence="3 4">
    <name type="scientific">Ktedonobacter racemifer DSM 44963</name>
    <dbReference type="NCBI Taxonomy" id="485913"/>
    <lineage>
        <taxon>Bacteria</taxon>
        <taxon>Bacillati</taxon>
        <taxon>Chloroflexota</taxon>
        <taxon>Ktedonobacteria</taxon>
        <taxon>Ktedonobacterales</taxon>
        <taxon>Ktedonobacteraceae</taxon>
        <taxon>Ktedonobacter</taxon>
    </lineage>
</organism>
<dbReference type="Pfam" id="PF13808">
    <property type="entry name" value="DDE_Tnp_1_assoc"/>
    <property type="match status" value="1"/>
</dbReference>
<dbReference type="Pfam" id="PF01609">
    <property type="entry name" value="DDE_Tnp_1"/>
    <property type="match status" value="1"/>
</dbReference>
<protein>
    <submittedName>
        <fullName evidence="3">Transposase IS4 family protein</fullName>
    </submittedName>
</protein>
<dbReference type="PANTHER" id="PTHR30298:SF0">
    <property type="entry name" value="PROTEIN YBFL-RELATED"/>
    <property type="match status" value="1"/>
</dbReference>
<dbReference type="InterPro" id="IPR051698">
    <property type="entry name" value="Transposase_11-like"/>
</dbReference>
<dbReference type="GO" id="GO:0004803">
    <property type="term" value="F:transposase activity"/>
    <property type="evidence" value="ECO:0007669"/>
    <property type="project" value="InterPro"/>
</dbReference>
<dbReference type="InterPro" id="IPR047647">
    <property type="entry name" value="ISAs1_transpos"/>
</dbReference>
<evidence type="ECO:0000313" key="3">
    <source>
        <dbReference type="EMBL" id="EFH85846.1"/>
    </source>
</evidence>
<gene>
    <name evidence="3" type="ORF">Krac_7095</name>
</gene>
<dbReference type="EMBL" id="ADVG01000002">
    <property type="protein sequence ID" value="EFH85846.1"/>
    <property type="molecule type" value="Genomic_DNA"/>
</dbReference>
<dbReference type="RefSeq" id="WP_007909633.1">
    <property type="nucleotide sequence ID" value="NZ_ADVG01000002.1"/>
</dbReference>
<reference evidence="3 4" key="1">
    <citation type="journal article" date="2011" name="Stand. Genomic Sci.">
        <title>Non-contiguous finished genome sequence and contextual data of the filamentous soil bacterium Ktedonobacter racemifer type strain (SOSP1-21).</title>
        <authorList>
            <person name="Chang Y.J."/>
            <person name="Land M."/>
            <person name="Hauser L."/>
            <person name="Chertkov O."/>
            <person name="Del Rio T.G."/>
            <person name="Nolan M."/>
            <person name="Copeland A."/>
            <person name="Tice H."/>
            <person name="Cheng J.F."/>
            <person name="Lucas S."/>
            <person name="Han C."/>
            <person name="Goodwin L."/>
            <person name="Pitluck S."/>
            <person name="Ivanova N."/>
            <person name="Ovchinikova G."/>
            <person name="Pati A."/>
            <person name="Chen A."/>
            <person name="Palaniappan K."/>
            <person name="Mavromatis K."/>
            <person name="Liolios K."/>
            <person name="Brettin T."/>
            <person name="Fiebig A."/>
            <person name="Rohde M."/>
            <person name="Abt B."/>
            <person name="Goker M."/>
            <person name="Detter J.C."/>
            <person name="Woyke T."/>
            <person name="Bristow J."/>
            <person name="Eisen J.A."/>
            <person name="Markowitz V."/>
            <person name="Hugenholtz P."/>
            <person name="Kyrpides N.C."/>
            <person name="Klenk H.P."/>
            <person name="Lapidus A."/>
        </authorList>
    </citation>
    <scope>NUCLEOTIDE SEQUENCE [LARGE SCALE GENOMIC DNA]</scope>
    <source>
        <strain evidence="4">DSM 44963</strain>
    </source>
</reference>
<accession>D6TQX5</accession>
<dbReference type="STRING" id="485913.Krac_7095"/>
<dbReference type="AlphaFoldDB" id="D6TQX5"/>
<keyword evidence="4" id="KW-1185">Reference proteome</keyword>
<feature type="domain" description="H repeat-associated protein N-terminal" evidence="2">
    <location>
        <begin position="27"/>
        <end position="109"/>
    </location>
</feature>
<dbReference type="InterPro" id="IPR002559">
    <property type="entry name" value="Transposase_11"/>
</dbReference>
<feature type="domain" description="Transposase IS4-like" evidence="1">
    <location>
        <begin position="139"/>
        <end position="359"/>
    </location>
</feature>
<dbReference type="InParanoid" id="D6TQX5"/>
<evidence type="ECO:0000259" key="1">
    <source>
        <dbReference type="Pfam" id="PF01609"/>
    </source>
</evidence>
<dbReference type="PANTHER" id="PTHR30298">
    <property type="entry name" value="H REPEAT-ASSOCIATED PREDICTED TRANSPOSASE"/>
    <property type="match status" value="1"/>
</dbReference>
<evidence type="ECO:0000313" key="4">
    <source>
        <dbReference type="Proteomes" id="UP000004508"/>
    </source>
</evidence>
<name>D6TQX5_KTERA</name>
<comment type="caution">
    <text evidence="3">The sequence shown here is derived from an EMBL/GenBank/DDBJ whole genome shotgun (WGS) entry which is preliminary data.</text>
</comment>
<dbReference type="GO" id="GO:0006313">
    <property type="term" value="P:DNA transposition"/>
    <property type="evidence" value="ECO:0007669"/>
    <property type="project" value="InterPro"/>
</dbReference>
<dbReference type="Proteomes" id="UP000004508">
    <property type="component" value="Unassembled WGS sequence"/>
</dbReference>
<proteinExistence type="predicted"/>
<sequence>MYLSIFGDEEKAFPEAMSIDPASFYAAFSQVKDGRGKRGKRYPLPLILTLLLLGKLAGETSIHGILEWIQERKPQIQSLLGWPRCFPTNSTCTFALMHCESNEIAAAFASVLLKARAIEQCGDEPSRLHTPGETKELTQLAMDGKAMRGTQKHQAPNQPPVHLLSLYECQSGIVIAQRAVAKKENEISAAATLLHPALVKGRILSADAMHTQKKWCASVQSYGGYYLLIAKLNQPQLYEDLSDFFEDKDAQREEWQYARTTQKGHGRLEIRELWSSTQMNAWFEPQWAGIAQVFRLRRHSTHLKDGTTREEIVYGLTNLTPRQATAARLLAYQQTHWRIENRLHYRRDVTMGEDASQVRLAGAPEALAALNGGVLALMDWLNVKNAASAMRHFCAQPHEALQLLCGTLSR</sequence>
<dbReference type="OrthoDB" id="145986at2"/>
<dbReference type="eggNOG" id="COG5433">
    <property type="taxonomic scope" value="Bacteria"/>
</dbReference>
<dbReference type="InterPro" id="IPR032806">
    <property type="entry name" value="YbfD_N"/>
</dbReference>
<evidence type="ECO:0000259" key="2">
    <source>
        <dbReference type="Pfam" id="PF13808"/>
    </source>
</evidence>
<dbReference type="NCBIfam" id="NF033564">
    <property type="entry name" value="transpos_ISAs1"/>
    <property type="match status" value="1"/>
</dbReference>
<dbReference type="GO" id="GO:0003677">
    <property type="term" value="F:DNA binding"/>
    <property type="evidence" value="ECO:0007669"/>
    <property type="project" value="InterPro"/>
</dbReference>